<proteinExistence type="predicted"/>
<evidence type="ECO:0000259" key="2">
    <source>
        <dbReference type="Pfam" id="PF02931"/>
    </source>
</evidence>
<dbReference type="InterPro" id="IPR036734">
    <property type="entry name" value="Neur_chan_lig-bd_sf"/>
</dbReference>
<dbReference type="Proteomes" id="UP000887566">
    <property type="component" value="Unplaced"/>
</dbReference>
<accession>A0A914W7U7</accession>
<reference evidence="4" key="1">
    <citation type="submission" date="2022-11" db="UniProtKB">
        <authorList>
            <consortium name="WormBaseParasite"/>
        </authorList>
    </citation>
    <scope>IDENTIFICATION</scope>
</reference>
<keyword evidence="3" id="KW-1185">Reference proteome</keyword>
<evidence type="ECO:0000313" key="3">
    <source>
        <dbReference type="Proteomes" id="UP000887566"/>
    </source>
</evidence>
<dbReference type="GO" id="GO:0005230">
    <property type="term" value="F:extracellular ligand-gated monoatomic ion channel activity"/>
    <property type="evidence" value="ECO:0007669"/>
    <property type="project" value="InterPro"/>
</dbReference>
<sequence length="120" mass="13611">MALLPEYHQVSLFWYTLVILAASSDSSDEFDVYKAITANYDKNVRPVKNSSEPVVVSIELLTFGLLYMDQQQETITFMATIEMIWKDELARWNANEFGGTSSVLIPSNLLWKPDIIITTG</sequence>
<feature type="signal peptide" evidence="1">
    <location>
        <begin position="1"/>
        <end position="26"/>
    </location>
</feature>
<feature type="chain" id="PRO_5038092849" evidence="1">
    <location>
        <begin position="27"/>
        <end position="120"/>
    </location>
</feature>
<organism evidence="3 4">
    <name type="scientific">Plectus sambesii</name>
    <dbReference type="NCBI Taxonomy" id="2011161"/>
    <lineage>
        <taxon>Eukaryota</taxon>
        <taxon>Metazoa</taxon>
        <taxon>Ecdysozoa</taxon>
        <taxon>Nematoda</taxon>
        <taxon>Chromadorea</taxon>
        <taxon>Plectida</taxon>
        <taxon>Plectina</taxon>
        <taxon>Plectoidea</taxon>
        <taxon>Plectidae</taxon>
        <taxon>Plectus</taxon>
    </lineage>
</organism>
<dbReference type="Pfam" id="PF02931">
    <property type="entry name" value="Neur_chan_LBD"/>
    <property type="match status" value="1"/>
</dbReference>
<evidence type="ECO:0000313" key="4">
    <source>
        <dbReference type="WBParaSite" id="PSAMB.scaffold3409size18389.g21407.t1"/>
    </source>
</evidence>
<protein>
    <submittedName>
        <fullName evidence="4">Neurotransmitter-gated ion-channel ligand-binding domain-containing protein</fullName>
    </submittedName>
</protein>
<dbReference type="GO" id="GO:0016020">
    <property type="term" value="C:membrane"/>
    <property type="evidence" value="ECO:0007669"/>
    <property type="project" value="InterPro"/>
</dbReference>
<name>A0A914W7U7_9BILA</name>
<feature type="domain" description="Neurotransmitter-gated ion-channel ligand-binding" evidence="2">
    <location>
        <begin position="32"/>
        <end position="117"/>
    </location>
</feature>
<dbReference type="InterPro" id="IPR006202">
    <property type="entry name" value="Neur_chan_lig-bd"/>
</dbReference>
<dbReference type="Gene3D" id="2.70.170.10">
    <property type="entry name" value="Neurotransmitter-gated ion-channel ligand-binding domain"/>
    <property type="match status" value="1"/>
</dbReference>
<keyword evidence="1" id="KW-0732">Signal</keyword>
<dbReference type="WBParaSite" id="PSAMB.scaffold3409size18389.g21407.t1">
    <property type="protein sequence ID" value="PSAMB.scaffold3409size18389.g21407.t1"/>
    <property type="gene ID" value="PSAMB.scaffold3409size18389.g21407"/>
</dbReference>
<evidence type="ECO:0000256" key="1">
    <source>
        <dbReference type="SAM" id="SignalP"/>
    </source>
</evidence>
<dbReference type="AlphaFoldDB" id="A0A914W7U7"/>
<dbReference type="SUPFAM" id="SSF63712">
    <property type="entry name" value="Nicotinic receptor ligand binding domain-like"/>
    <property type="match status" value="1"/>
</dbReference>